<protein>
    <submittedName>
        <fullName evidence="2">Pantothenate kinase</fullName>
    </submittedName>
</protein>
<keyword evidence="2" id="KW-0808">Transferase</keyword>
<reference evidence="2 3" key="1">
    <citation type="submission" date="2023-07" db="EMBL/GenBank/DDBJ databases">
        <title>Sequencing the genomes of 1000 actinobacteria strains.</title>
        <authorList>
            <person name="Klenk H.-P."/>
        </authorList>
    </citation>
    <scope>NUCLEOTIDE SEQUENCE [LARGE SCALE GENOMIC DNA]</scope>
    <source>
        <strain evidence="2 3">GD13</strain>
    </source>
</reference>
<proteinExistence type="predicted"/>
<gene>
    <name evidence="2" type="ORF">J2S59_000876</name>
</gene>
<evidence type="ECO:0000313" key="2">
    <source>
        <dbReference type="EMBL" id="MDP9821067.1"/>
    </source>
</evidence>
<name>A0ABT9NKW3_9ACTN</name>
<dbReference type="EMBL" id="JAUSQM010000001">
    <property type="protein sequence ID" value="MDP9821067.1"/>
    <property type="molecule type" value="Genomic_DNA"/>
</dbReference>
<dbReference type="Proteomes" id="UP001240447">
    <property type="component" value="Unassembled WGS sequence"/>
</dbReference>
<sequence>MTNTAATEKGAKSATPATNGEAEAFDRNEMSRLFSRVRAEVSTVVQDAEKKRPLFSRDRETAVAKRNAVMKALESFIDMVDQAKREA</sequence>
<keyword evidence="2" id="KW-0418">Kinase</keyword>
<accession>A0ABT9NKW3</accession>
<organism evidence="2 3">
    <name type="scientific">Nocardioides massiliensis</name>
    <dbReference type="NCBI Taxonomy" id="1325935"/>
    <lineage>
        <taxon>Bacteria</taxon>
        <taxon>Bacillati</taxon>
        <taxon>Actinomycetota</taxon>
        <taxon>Actinomycetes</taxon>
        <taxon>Propionibacteriales</taxon>
        <taxon>Nocardioidaceae</taxon>
        <taxon>Nocardioides</taxon>
    </lineage>
</organism>
<dbReference type="RefSeq" id="WP_068122075.1">
    <property type="nucleotide sequence ID" value="NZ_CCXJ01000472.1"/>
</dbReference>
<evidence type="ECO:0000313" key="3">
    <source>
        <dbReference type="Proteomes" id="UP001240447"/>
    </source>
</evidence>
<feature type="region of interest" description="Disordered" evidence="1">
    <location>
        <begin position="1"/>
        <end position="26"/>
    </location>
</feature>
<keyword evidence="3" id="KW-1185">Reference proteome</keyword>
<dbReference type="GO" id="GO:0016301">
    <property type="term" value="F:kinase activity"/>
    <property type="evidence" value="ECO:0007669"/>
    <property type="project" value="UniProtKB-KW"/>
</dbReference>
<comment type="caution">
    <text evidence="2">The sequence shown here is derived from an EMBL/GenBank/DDBJ whole genome shotgun (WGS) entry which is preliminary data.</text>
</comment>
<evidence type="ECO:0000256" key="1">
    <source>
        <dbReference type="SAM" id="MobiDB-lite"/>
    </source>
</evidence>